<keyword evidence="13" id="KW-1185">Reference proteome</keyword>
<comment type="caution">
    <text evidence="12">The sequence shown here is derived from an EMBL/GenBank/DDBJ whole genome shotgun (WGS) entry which is preliminary data.</text>
</comment>
<dbReference type="InterPro" id="IPR006685">
    <property type="entry name" value="MscS_channel_2nd"/>
</dbReference>
<keyword evidence="7" id="KW-0175">Coiled coil</keyword>
<feature type="transmembrane region" description="Helical" evidence="9">
    <location>
        <begin position="442"/>
        <end position="461"/>
    </location>
</feature>
<evidence type="ECO:0000256" key="9">
    <source>
        <dbReference type="SAM" id="Phobius"/>
    </source>
</evidence>
<feature type="transmembrane region" description="Helical" evidence="9">
    <location>
        <begin position="333"/>
        <end position="351"/>
    </location>
</feature>
<feature type="domain" description="Mechanosensitive ion channel MscS" evidence="10">
    <location>
        <begin position="658"/>
        <end position="724"/>
    </location>
</feature>
<dbReference type="Gene3D" id="1.10.287.1260">
    <property type="match status" value="1"/>
</dbReference>
<comment type="similarity">
    <text evidence="2">Belongs to the MscS (TC 1.A.23) family.</text>
</comment>
<dbReference type="InterPro" id="IPR049278">
    <property type="entry name" value="MS_channel_C"/>
</dbReference>
<dbReference type="SUPFAM" id="SSF82689">
    <property type="entry name" value="Mechanosensitive channel protein MscS (YggB), C-terminal domain"/>
    <property type="match status" value="1"/>
</dbReference>
<comment type="subcellular location">
    <subcellularLocation>
        <location evidence="1">Cell membrane</location>
        <topology evidence="1">Multi-pass membrane protein</topology>
    </subcellularLocation>
</comment>
<dbReference type="Pfam" id="PF21082">
    <property type="entry name" value="MS_channel_3rd"/>
    <property type="match status" value="1"/>
</dbReference>
<dbReference type="InterPro" id="IPR010920">
    <property type="entry name" value="LSM_dom_sf"/>
</dbReference>
<dbReference type="PANTHER" id="PTHR30347">
    <property type="entry name" value="POTASSIUM CHANNEL RELATED"/>
    <property type="match status" value="1"/>
</dbReference>
<dbReference type="Proteomes" id="UP001595805">
    <property type="component" value="Unassembled WGS sequence"/>
</dbReference>
<feature type="coiled-coil region" evidence="7">
    <location>
        <begin position="189"/>
        <end position="223"/>
    </location>
</feature>
<feature type="compositionally biased region" description="Basic and acidic residues" evidence="8">
    <location>
        <begin position="847"/>
        <end position="869"/>
    </location>
</feature>
<keyword evidence="4 9" id="KW-0812">Transmembrane</keyword>
<feature type="transmembrane region" description="Helical" evidence="9">
    <location>
        <begin position="572"/>
        <end position="595"/>
    </location>
</feature>
<proteinExistence type="inferred from homology"/>
<protein>
    <submittedName>
        <fullName evidence="12">Mechanosensitive ion channel family protein</fullName>
    </submittedName>
</protein>
<reference evidence="13" key="1">
    <citation type="journal article" date="2019" name="Int. J. Syst. Evol. Microbiol.">
        <title>The Global Catalogue of Microorganisms (GCM) 10K type strain sequencing project: providing services to taxonomists for standard genome sequencing and annotation.</title>
        <authorList>
            <consortium name="The Broad Institute Genomics Platform"/>
            <consortium name="The Broad Institute Genome Sequencing Center for Infectious Disease"/>
            <person name="Wu L."/>
            <person name="Ma J."/>
        </authorList>
    </citation>
    <scope>NUCLEOTIDE SEQUENCE [LARGE SCALE GENOMIC DNA]</scope>
    <source>
        <strain evidence="13">CCUG 60523</strain>
    </source>
</reference>
<dbReference type="InterPro" id="IPR011014">
    <property type="entry name" value="MscS_channel_TM-2"/>
</dbReference>
<dbReference type="Gene3D" id="2.30.30.60">
    <property type="match status" value="1"/>
</dbReference>
<evidence type="ECO:0000259" key="11">
    <source>
        <dbReference type="Pfam" id="PF21082"/>
    </source>
</evidence>
<dbReference type="SUPFAM" id="SSF50182">
    <property type="entry name" value="Sm-like ribonucleoproteins"/>
    <property type="match status" value="1"/>
</dbReference>
<evidence type="ECO:0000313" key="12">
    <source>
        <dbReference type="EMBL" id="MFC3878627.1"/>
    </source>
</evidence>
<evidence type="ECO:0000256" key="1">
    <source>
        <dbReference type="ARBA" id="ARBA00004651"/>
    </source>
</evidence>
<feature type="transmembrane region" description="Helical" evidence="9">
    <location>
        <begin position="616"/>
        <end position="636"/>
    </location>
</feature>
<dbReference type="PANTHER" id="PTHR30347:SF1">
    <property type="entry name" value="MECHANOSENSITIVE CHANNEL MSCK"/>
    <property type="match status" value="1"/>
</dbReference>
<gene>
    <name evidence="12" type="ORF">ACFOSV_00475</name>
</gene>
<name>A0ABV8AKR5_9BACT</name>
<dbReference type="EMBL" id="JBHRZS010000002">
    <property type="protein sequence ID" value="MFC3878627.1"/>
    <property type="molecule type" value="Genomic_DNA"/>
</dbReference>
<evidence type="ECO:0000256" key="8">
    <source>
        <dbReference type="SAM" id="MobiDB-lite"/>
    </source>
</evidence>
<feature type="region of interest" description="Disordered" evidence="8">
    <location>
        <begin position="844"/>
        <end position="869"/>
    </location>
</feature>
<feature type="domain" description="Mechanosensitive ion channel MscS C-terminal" evidence="11">
    <location>
        <begin position="732"/>
        <end position="814"/>
    </location>
</feature>
<dbReference type="Pfam" id="PF00924">
    <property type="entry name" value="MS_channel_2nd"/>
    <property type="match status" value="1"/>
</dbReference>
<evidence type="ECO:0000259" key="10">
    <source>
        <dbReference type="Pfam" id="PF00924"/>
    </source>
</evidence>
<dbReference type="InterPro" id="IPR023408">
    <property type="entry name" value="MscS_beta-dom_sf"/>
</dbReference>
<feature type="transmembrane region" description="Helical" evidence="9">
    <location>
        <begin position="388"/>
        <end position="407"/>
    </location>
</feature>
<keyword evidence="6 9" id="KW-0472">Membrane</keyword>
<dbReference type="InterPro" id="IPR011066">
    <property type="entry name" value="MscS_channel_C_sf"/>
</dbReference>
<feature type="transmembrane region" description="Helical" evidence="9">
    <location>
        <begin position="528"/>
        <end position="552"/>
    </location>
</feature>
<dbReference type="Gene3D" id="3.30.70.100">
    <property type="match status" value="1"/>
</dbReference>
<dbReference type="InterPro" id="IPR052702">
    <property type="entry name" value="MscS-like_channel"/>
</dbReference>
<sequence length="869" mass="99003">MFKPLLLSIIFLGFLYSTESISQSLPSEQDSIRTESIGSLTSIVQESGTKAAMDSLFVRKDSSVNRSATRLGRVLSNLVTNAKSYSIELGKLKLVLLSRPDFSSLDERVPQLRNIALDLEKIIEENKDVANTRFLNGVENFMTYYEDEKELFDVLVNKRMNELIDVGERLDKVSQDTLMQLSLRDNSLLPEIAEELNRLQSAISEIEEMLIEQELDIASYQARLGELSIQFMNLRQFFRANERAVQQRSWSKEANYLWEPRSYENLTNFSEIARESFSTNIFILTRFFRLHQAYHLASLALLLIIYVFTKSVIQKVKKQKEFADQILGRVSFLQKYLFICCAIIVIPFTYVSLNNPSIVFSSVVSFVFVALCTWVVKDRFPAQIYKLWLFFFPVYLLGPTFGLLWGLNYDERYLSLFAAIAGITLGWLTFRETTKAKFAGSTLLYFLSIFLLLVSIFSLGLNAFGRVSLAKTYGIAGVANFYRGIALYLFVQVILKLVYLWLEASKKEADVLTSFFDFQEIQQRLEGLLSIFAAGLWFYSVTYYLGFFIPLYEAAQNFLIEPRQIGNLEFEFSSILLFIVLILLSAFLANNIAYFASLLDSRGSRTRKQKLGSSVLLIRLAVIIIGFFIAMAAAKIPFDKITIVLGALSVGIGFGLQTIINNLVSGIILAFERPIQIGDDIQIGDKLGVVQEVGIRASKIRAYDGSEIVMPNGDLLSQSLINWTLSDKRRRIELIIGVAYKSDMKLVTEVFKDVLNREKILKNPAPRVLMQNFGDNSVDFRLLFWVENMDIWIDLRSEVMNAIFEAFVEHNIEIPFPQRDLYVKSFPGDLQNIAQAVEVKEAIQSPKEVKKENEKDSDTADENKKPSED</sequence>
<feature type="transmembrane region" description="Helical" evidence="9">
    <location>
        <begin position="642"/>
        <end position="664"/>
    </location>
</feature>
<feature type="transmembrane region" description="Helical" evidence="9">
    <location>
        <begin position="481"/>
        <end position="502"/>
    </location>
</feature>
<dbReference type="RefSeq" id="WP_377902267.1">
    <property type="nucleotide sequence ID" value="NZ_JBHRZS010000002.1"/>
</dbReference>
<accession>A0ABV8AKR5</accession>
<dbReference type="SUPFAM" id="SSF82861">
    <property type="entry name" value="Mechanosensitive channel protein MscS (YggB), transmembrane region"/>
    <property type="match status" value="1"/>
</dbReference>
<evidence type="ECO:0000313" key="13">
    <source>
        <dbReference type="Proteomes" id="UP001595805"/>
    </source>
</evidence>
<keyword evidence="5 9" id="KW-1133">Transmembrane helix</keyword>
<evidence type="ECO:0000256" key="7">
    <source>
        <dbReference type="SAM" id="Coils"/>
    </source>
</evidence>
<evidence type="ECO:0000256" key="4">
    <source>
        <dbReference type="ARBA" id="ARBA00022692"/>
    </source>
</evidence>
<feature type="transmembrane region" description="Helical" evidence="9">
    <location>
        <begin position="413"/>
        <end position="430"/>
    </location>
</feature>
<evidence type="ECO:0000256" key="3">
    <source>
        <dbReference type="ARBA" id="ARBA00022475"/>
    </source>
</evidence>
<evidence type="ECO:0000256" key="2">
    <source>
        <dbReference type="ARBA" id="ARBA00008017"/>
    </source>
</evidence>
<evidence type="ECO:0000256" key="6">
    <source>
        <dbReference type="ARBA" id="ARBA00023136"/>
    </source>
</evidence>
<organism evidence="12 13">
    <name type="scientific">Algoriphagus namhaensis</name>
    <dbReference type="NCBI Taxonomy" id="915353"/>
    <lineage>
        <taxon>Bacteria</taxon>
        <taxon>Pseudomonadati</taxon>
        <taxon>Bacteroidota</taxon>
        <taxon>Cytophagia</taxon>
        <taxon>Cytophagales</taxon>
        <taxon>Cyclobacteriaceae</taxon>
        <taxon>Algoriphagus</taxon>
    </lineage>
</organism>
<feature type="transmembrane region" description="Helical" evidence="9">
    <location>
        <begin position="293"/>
        <end position="313"/>
    </location>
</feature>
<keyword evidence="3" id="KW-1003">Cell membrane</keyword>
<feature type="transmembrane region" description="Helical" evidence="9">
    <location>
        <begin position="357"/>
        <end position="376"/>
    </location>
</feature>
<evidence type="ECO:0000256" key="5">
    <source>
        <dbReference type="ARBA" id="ARBA00022989"/>
    </source>
</evidence>